<dbReference type="RefSeq" id="WP_080157559.1">
    <property type="nucleotide sequence ID" value="NZ_CP175534.1"/>
</dbReference>
<accession>A0A1T5I0K5</accession>
<name>A0A1T5I0K5_9GAMM</name>
<gene>
    <name evidence="1" type="ORF">CZ809_02089</name>
</gene>
<dbReference type="AlphaFoldDB" id="A0A1T5I0K5"/>
<dbReference type="OrthoDB" id="5824344at2"/>
<evidence type="ECO:0000313" key="2">
    <source>
        <dbReference type="Proteomes" id="UP000189966"/>
    </source>
</evidence>
<sequence>MSNMPLNGVYRAVFKANIVMSQSLLQDRFQIRKDQRHITLEKVKMLDKNSQIEPILTGDSSDIYKKIQEIIFSIQ</sequence>
<evidence type="ECO:0000313" key="1">
    <source>
        <dbReference type="EMBL" id="SKC32573.1"/>
    </source>
</evidence>
<organism evidence="1 2">
    <name type="scientific">Photobacterium piscicola</name>
    <dbReference type="NCBI Taxonomy" id="1378299"/>
    <lineage>
        <taxon>Bacteria</taxon>
        <taxon>Pseudomonadati</taxon>
        <taxon>Pseudomonadota</taxon>
        <taxon>Gammaproteobacteria</taxon>
        <taxon>Vibrionales</taxon>
        <taxon>Vibrionaceae</taxon>
        <taxon>Photobacterium</taxon>
    </lineage>
</organism>
<protein>
    <submittedName>
        <fullName evidence="1">Uncharacterized protein</fullName>
    </submittedName>
</protein>
<dbReference type="EMBL" id="FUZI01000003">
    <property type="protein sequence ID" value="SKC32573.1"/>
    <property type="molecule type" value="Genomic_DNA"/>
</dbReference>
<reference evidence="1 2" key="1">
    <citation type="submission" date="2017-02" db="EMBL/GenBank/DDBJ databases">
        <authorList>
            <person name="Peterson S.W."/>
        </authorList>
    </citation>
    <scope>NUCLEOTIDE SEQUENCE [LARGE SCALE GENOMIC DNA]</scope>
    <source>
        <strain evidence="2">type strain: NCCB 100098</strain>
    </source>
</reference>
<dbReference type="Proteomes" id="UP000189966">
    <property type="component" value="Unassembled WGS sequence"/>
</dbReference>
<proteinExistence type="predicted"/>